<dbReference type="RefSeq" id="WP_011556620.1">
    <property type="nucleotide sequence ID" value="NC_008095.1"/>
</dbReference>
<dbReference type="KEGG" id="mxa:MXAN_6695"/>
<dbReference type="InterPro" id="IPR058532">
    <property type="entry name" value="YjbR/MT2646/Rv2570-like"/>
</dbReference>
<dbReference type="Gene3D" id="3.90.1150.30">
    <property type="match status" value="1"/>
</dbReference>
<dbReference type="Pfam" id="PF04237">
    <property type="entry name" value="YjbR"/>
    <property type="match status" value="1"/>
</dbReference>
<feature type="compositionally biased region" description="Low complexity" evidence="1">
    <location>
        <begin position="128"/>
        <end position="137"/>
    </location>
</feature>
<accession>Q1CXR1</accession>
<dbReference type="EnsemblBacteria" id="ABF86902">
    <property type="protein sequence ID" value="ABF86902"/>
    <property type="gene ID" value="MXAN_6695"/>
</dbReference>
<proteinExistence type="predicted"/>
<evidence type="ECO:0000256" key="1">
    <source>
        <dbReference type="SAM" id="MobiDB-lite"/>
    </source>
</evidence>
<feature type="compositionally biased region" description="Low complexity" evidence="1">
    <location>
        <begin position="153"/>
        <end position="169"/>
    </location>
</feature>
<organism evidence="2 3">
    <name type="scientific">Myxococcus xanthus (strain DK1622)</name>
    <dbReference type="NCBI Taxonomy" id="246197"/>
    <lineage>
        <taxon>Bacteria</taxon>
        <taxon>Pseudomonadati</taxon>
        <taxon>Myxococcota</taxon>
        <taxon>Myxococcia</taxon>
        <taxon>Myxococcales</taxon>
        <taxon>Cystobacterineae</taxon>
        <taxon>Myxococcaceae</taxon>
        <taxon>Myxococcus</taxon>
    </lineage>
</organism>
<dbReference type="InterPro" id="IPR038056">
    <property type="entry name" value="YjbR-like_sf"/>
</dbReference>
<evidence type="ECO:0000313" key="2">
    <source>
        <dbReference type="EMBL" id="ABF86902.1"/>
    </source>
</evidence>
<dbReference type="HOGENOM" id="CLU_1132653_0_0_7"/>
<dbReference type="eggNOG" id="COG2315">
    <property type="taxonomic scope" value="Bacteria"/>
</dbReference>
<dbReference type="STRING" id="246197.MXAN_6695"/>
<feature type="compositionally biased region" description="Basic residues" evidence="1">
    <location>
        <begin position="138"/>
        <end position="152"/>
    </location>
</feature>
<dbReference type="EMBL" id="CP000113">
    <property type="protein sequence ID" value="ABF86902.1"/>
    <property type="molecule type" value="Genomic_DNA"/>
</dbReference>
<dbReference type="IntAct" id="Q1CXR1">
    <property type="interactions" value="1"/>
</dbReference>
<dbReference type="SUPFAM" id="SSF142906">
    <property type="entry name" value="YjbR-like"/>
    <property type="match status" value="1"/>
</dbReference>
<feature type="compositionally biased region" description="Low complexity" evidence="1">
    <location>
        <begin position="179"/>
        <end position="215"/>
    </location>
</feature>
<keyword evidence="3" id="KW-1185">Reference proteome</keyword>
<dbReference type="Proteomes" id="UP000002402">
    <property type="component" value="Chromosome"/>
</dbReference>
<gene>
    <name evidence="2" type="primary">difB</name>
    <name evidence="2" type="ordered locus">MXAN_6695</name>
</gene>
<name>Q1CXR1_MYXXD</name>
<evidence type="ECO:0000313" key="3">
    <source>
        <dbReference type="Proteomes" id="UP000002402"/>
    </source>
</evidence>
<reference evidence="2 3" key="1">
    <citation type="journal article" date="2006" name="Proc. Natl. Acad. Sci. U.S.A.">
        <title>Evolution of sensory complexity recorded in a myxobacterial genome.</title>
        <authorList>
            <person name="Goldman B.S."/>
            <person name="Nierman W.C."/>
            <person name="Kaiser D."/>
            <person name="Slater S.C."/>
            <person name="Durkin A.S."/>
            <person name="Eisen J.A."/>
            <person name="Ronning C.M."/>
            <person name="Barbazuk W.B."/>
            <person name="Blanchard M."/>
            <person name="Field C."/>
            <person name="Halling C."/>
            <person name="Hinkle G."/>
            <person name="Iartchuk O."/>
            <person name="Kim H.S."/>
            <person name="Mackenzie C."/>
            <person name="Madupu R."/>
            <person name="Miller N."/>
            <person name="Shvartsbeyn A."/>
            <person name="Sullivan S.A."/>
            <person name="Vaudin M."/>
            <person name="Wiegand R."/>
            <person name="Kaplan H.B."/>
        </authorList>
    </citation>
    <scope>NUCLEOTIDE SEQUENCE [LARGE SCALE GENOMIC DNA]</scope>
    <source>
        <strain evidence="3">DK1622</strain>
    </source>
</reference>
<dbReference type="OrthoDB" id="8479417at2"/>
<dbReference type="GeneID" id="41363888"/>
<dbReference type="AlphaFoldDB" id="Q1CXR1"/>
<protein>
    <submittedName>
        <fullName evidence="2">DifB protein</fullName>
    </submittedName>
</protein>
<feature type="region of interest" description="Disordered" evidence="1">
    <location>
        <begin position="128"/>
        <end position="245"/>
    </location>
</feature>
<sequence length="245" mass="24861">MSQTPSDNVDAKLKAAEDHLREVMLALPEVTEEFPWGHRTAKVKGKMFAILVLDNDGLGVTTKLPESNEAALTLPFTAPTGYGLGKSGWVSSHFKPGSEVPIGLLAQWIHESFRAVAPQKVLKALMAPGAAQAPKAKPAARKAKSAARKAKPAAKPAAPARTSAAAKPGAGAGKGGAAKRGVAAGRAVARTSAAGKKPASGKAAVGGKKSVAKPASAREGPTRRAGAKQTSTAKRGAAGSSRSKR</sequence>